<keyword evidence="7" id="KW-1185">Reference proteome</keyword>
<evidence type="ECO:0000313" key="6">
    <source>
        <dbReference type="Ensembl" id="ENSDLAP00005064061.1"/>
    </source>
</evidence>
<feature type="domain" description="Chemokine interleukin-8-like" evidence="5">
    <location>
        <begin position="28"/>
        <end position="88"/>
    </location>
</feature>
<dbReference type="Ensembl" id="ENSDLAT00005078876.1">
    <property type="protein sequence ID" value="ENSDLAP00005064061.1"/>
    <property type="gene ID" value="ENSDLAG00005033541.1"/>
</dbReference>
<keyword evidence="2 4" id="KW-0202">Cytokine</keyword>
<keyword evidence="4" id="KW-0964">Secreted</keyword>
<evidence type="ECO:0000259" key="5">
    <source>
        <dbReference type="SMART" id="SM00199"/>
    </source>
</evidence>
<dbReference type="AlphaFoldDB" id="A0A8P4FWY3"/>
<organism evidence="6 7">
    <name type="scientific">Dicentrarchus labrax</name>
    <name type="common">European seabass</name>
    <name type="synonym">Morone labrax</name>
    <dbReference type="NCBI Taxonomy" id="13489"/>
    <lineage>
        <taxon>Eukaryota</taxon>
        <taxon>Metazoa</taxon>
        <taxon>Chordata</taxon>
        <taxon>Craniata</taxon>
        <taxon>Vertebrata</taxon>
        <taxon>Euteleostomi</taxon>
        <taxon>Actinopterygii</taxon>
        <taxon>Neopterygii</taxon>
        <taxon>Teleostei</taxon>
        <taxon>Neoteleostei</taxon>
        <taxon>Acanthomorphata</taxon>
        <taxon>Eupercaria</taxon>
        <taxon>Moronidae</taxon>
        <taxon>Dicentrarchus</taxon>
    </lineage>
</organism>
<dbReference type="Proteomes" id="UP000694389">
    <property type="component" value="Unassembled WGS sequence"/>
</dbReference>
<reference evidence="6" key="1">
    <citation type="submission" date="2025-08" db="UniProtKB">
        <authorList>
            <consortium name="Ensembl"/>
        </authorList>
    </citation>
    <scope>IDENTIFICATION</scope>
</reference>
<dbReference type="PROSITE" id="PS00472">
    <property type="entry name" value="SMALL_CYTOKINES_CC"/>
    <property type="match status" value="1"/>
</dbReference>
<reference evidence="6" key="2">
    <citation type="submission" date="2025-09" db="UniProtKB">
        <authorList>
            <consortium name="Ensembl"/>
        </authorList>
    </citation>
    <scope>IDENTIFICATION</scope>
</reference>
<dbReference type="InterPro" id="IPR039809">
    <property type="entry name" value="Chemokine_b/g/d"/>
</dbReference>
<dbReference type="GO" id="GO:0005615">
    <property type="term" value="C:extracellular space"/>
    <property type="evidence" value="ECO:0007669"/>
    <property type="project" value="UniProtKB-KW"/>
</dbReference>
<accession>A0A8P4FWY3</accession>
<dbReference type="Pfam" id="PF00048">
    <property type="entry name" value="IL8"/>
    <property type="match status" value="1"/>
</dbReference>
<feature type="chain" id="PRO_5035961140" description="C-C motif chemokine" evidence="4">
    <location>
        <begin position="26"/>
        <end position="136"/>
    </location>
</feature>
<proteinExistence type="inferred from homology"/>
<dbReference type="GO" id="GO:0006955">
    <property type="term" value="P:immune response"/>
    <property type="evidence" value="ECO:0007669"/>
    <property type="project" value="InterPro"/>
</dbReference>
<feature type="signal peptide" evidence="4">
    <location>
        <begin position="1"/>
        <end position="25"/>
    </location>
</feature>
<dbReference type="GeneTree" id="ENSGT00730000112019"/>
<dbReference type="GO" id="GO:0008009">
    <property type="term" value="F:chemokine activity"/>
    <property type="evidence" value="ECO:0007669"/>
    <property type="project" value="InterPro"/>
</dbReference>
<dbReference type="InterPro" id="IPR036048">
    <property type="entry name" value="Interleukin_8-like_sf"/>
</dbReference>
<dbReference type="SUPFAM" id="SSF54117">
    <property type="entry name" value="Interleukin 8-like chemokines"/>
    <property type="match status" value="1"/>
</dbReference>
<dbReference type="PANTHER" id="PTHR12015">
    <property type="entry name" value="SMALL INDUCIBLE CYTOKINE A"/>
    <property type="match status" value="1"/>
</dbReference>
<evidence type="ECO:0000256" key="3">
    <source>
        <dbReference type="ARBA" id="ARBA00023157"/>
    </source>
</evidence>
<keyword evidence="4" id="KW-0732">Signal</keyword>
<name>A0A8P4FWY3_DICLA</name>
<dbReference type="Gene3D" id="2.40.50.40">
    <property type="match status" value="1"/>
</dbReference>
<dbReference type="InterPro" id="IPR000827">
    <property type="entry name" value="Chemokine_CC_CS"/>
</dbReference>
<protein>
    <recommendedName>
        <fullName evidence="4">C-C motif chemokine</fullName>
    </recommendedName>
</protein>
<evidence type="ECO:0000256" key="4">
    <source>
        <dbReference type="RuleBase" id="RU361150"/>
    </source>
</evidence>
<comment type="subcellular location">
    <subcellularLocation>
        <location evidence="4">Secreted</location>
    </subcellularLocation>
</comment>
<evidence type="ECO:0000256" key="1">
    <source>
        <dbReference type="ARBA" id="ARBA00010868"/>
    </source>
</evidence>
<evidence type="ECO:0000313" key="7">
    <source>
        <dbReference type="Proteomes" id="UP000694389"/>
    </source>
</evidence>
<comment type="similarity">
    <text evidence="1 4">Belongs to the intercrine beta (chemokine CC) family.</text>
</comment>
<dbReference type="SMART" id="SM00199">
    <property type="entry name" value="SCY"/>
    <property type="match status" value="1"/>
</dbReference>
<keyword evidence="4" id="KW-0145">Chemotaxis</keyword>
<keyword evidence="3" id="KW-1015">Disulfide bond</keyword>
<dbReference type="PANTHER" id="PTHR12015:SF108">
    <property type="entry name" value="C-C MOTIF CHEMOKINE 20"/>
    <property type="match status" value="1"/>
</dbReference>
<sequence>MALWGDAKFFFCILFITCYCTVTLAQIPMDCCLLVSGKQIEKKLIVDYRLQISGRGCSVDAMILVTRRDRKLCVPSGEQWVQEVVNHVDSLRTHCRKNKKAKGCHKVRLRSHPAAHLTPGSVPVGYDAQSGSRLTA</sequence>
<evidence type="ECO:0000256" key="2">
    <source>
        <dbReference type="ARBA" id="ARBA00022514"/>
    </source>
</evidence>
<dbReference type="InterPro" id="IPR001811">
    <property type="entry name" value="Chemokine_IL8-like_dom"/>
</dbReference>